<accession>A0AAN8JXN3</accession>
<feature type="region of interest" description="Disordered" evidence="1">
    <location>
        <begin position="1"/>
        <end position="21"/>
    </location>
</feature>
<dbReference type="AlphaFoldDB" id="A0AAN8JXN3"/>
<evidence type="ECO:0000313" key="2">
    <source>
        <dbReference type="EMBL" id="KAK6181238.1"/>
    </source>
</evidence>
<evidence type="ECO:0000256" key="1">
    <source>
        <dbReference type="SAM" id="MobiDB-lite"/>
    </source>
</evidence>
<dbReference type="EMBL" id="JAZGQO010000007">
    <property type="protein sequence ID" value="KAK6181238.1"/>
    <property type="molecule type" value="Genomic_DNA"/>
</dbReference>
<evidence type="ECO:0000313" key="3">
    <source>
        <dbReference type="Proteomes" id="UP001347796"/>
    </source>
</evidence>
<organism evidence="2 3">
    <name type="scientific">Patella caerulea</name>
    <name type="common">Rayed Mediterranean limpet</name>
    <dbReference type="NCBI Taxonomy" id="87958"/>
    <lineage>
        <taxon>Eukaryota</taxon>
        <taxon>Metazoa</taxon>
        <taxon>Spiralia</taxon>
        <taxon>Lophotrochozoa</taxon>
        <taxon>Mollusca</taxon>
        <taxon>Gastropoda</taxon>
        <taxon>Patellogastropoda</taxon>
        <taxon>Patelloidea</taxon>
        <taxon>Patellidae</taxon>
        <taxon>Patella</taxon>
    </lineage>
</organism>
<comment type="caution">
    <text evidence="2">The sequence shown here is derived from an EMBL/GenBank/DDBJ whole genome shotgun (WGS) entry which is preliminary data.</text>
</comment>
<dbReference type="Proteomes" id="UP001347796">
    <property type="component" value="Unassembled WGS sequence"/>
</dbReference>
<gene>
    <name evidence="2" type="ORF">SNE40_009135</name>
</gene>
<name>A0AAN8JXN3_PATCE</name>
<sequence>MEGMRRAKTSYDLYGEHPPGSSYGVTAYVPVSSPVPRPPVTCTGRTTPLQRPKTRQSLIADTGIQQRPSTRQSLIADNGTQQRPISRQSVLADNGTQTEVADVSTDNHPYSGSMDPVNRHYYFREWCRNPPRPQMPLNRSGRLGSTWRHVKTTFNPHGSHIAFIDGTVKEEENFFYPPELMYQPPNFTSYIPPRMFATPSLSASPKQPKYRTAYNNKAKQGFKYWYQDPKPIDYGTKSSFGAKSRWMGVAGDCPVCSK</sequence>
<keyword evidence="3" id="KW-1185">Reference proteome</keyword>
<proteinExistence type="predicted"/>
<reference evidence="2 3" key="1">
    <citation type="submission" date="2024-01" db="EMBL/GenBank/DDBJ databases">
        <title>The genome of the rayed Mediterranean limpet Patella caerulea (Linnaeus, 1758).</title>
        <authorList>
            <person name="Anh-Thu Weber A."/>
            <person name="Halstead-Nussloch G."/>
        </authorList>
    </citation>
    <scope>NUCLEOTIDE SEQUENCE [LARGE SCALE GENOMIC DNA]</scope>
    <source>
        <strain evidence="2">AATW-2023a</strain>
        <tissue evidence="2">Whole specimen</tissue>
    </source>
</reference>
<protein>
    <submittedName>
        <fullName evidence="2">Uncharacterized protein</fullName>
    </submittedName>
</protein>
<feature type="region of interest" description="Disordered" evidence="1">
    <location>
        <begin position="59"/>
        <end position="86"/>
    </location>
</feature>
<feature type="compositionally biased region" description="Polar residues" evidence="1">
    <location>
        <begin position="43"/>
        <end position="52"/>
    </location>
</feature>
<feature type="region of interest" description="Disordered" evidence="1">
    <location>
        <begin position="33"/>
        <end position="52"/>
    </location>
</feature>